<evidence type="ECO:0000313" key="16">
    <source>
        <dbReference type="Proteomes" id="UP001518989"/>
    </source>
</evidence>
<dbReference type="Pfam" id="PF22629">
    <property type="entry name" value="ACT_AHAS_ss"/>
    <property type="match status" value="1"/>
</dbReference>
<dbReference type="InterPro" id="IPR029752">
    <property type="entry name" value="D-isomer_DH_CS1"/>
</dbReference>
<protein>
    <recommendedName>
        <fullName evidence="6">D-3-phosphoglycerate dehydrogenase</fullName>
        <ecNumber evidence="4">1.1.1.399</ecNumber>
        <ecNumber evidence="5">1.1.1.95</ecNumber>
    </recommendedName>
    <alternativeName>
        <fullName evidence="9">2-oxoglutarate reductase</fullName>
    </alternativeName>
</protein>
<dbReference type="EC" id="1.1.1.399" evidence="4"/>
<gene>
    <name evidence="15" type="primary">serA</name>
    <name evidence="15" type="ORF">IAI61_20135</name>
</gene>
<evidence type="ECO:0000256" key="7">
    <source>
        <dbReference type="ARBA" id="ARBA00023002"/>
    </source>
</evidence>
<dbReference type="CDD" id="cd12176">
    <property type="entry name" value="PGDH_3"/>
    <property type="match status" value="1"/>
</dbReference>
<dbReference type="PROSITE" id="PS00670">
    <property type="entry name" value="D_2_HYDROXYACID_DH_2"/>
    <property type="match status" value="1"/>
</dbReference>
<keyword evidence="8" id="KW-0520">NAD</keyword>
<comment type="pathway">
    <text evidence="2">Amino-acid biosynthesis; L-serine biosynthesis; L-serine from 3-phospho-D-glycerate: step 1/3.</text>
</comment>
<dbReference type="EC" id="1.1.1.95" evidence="5"/>
<evidence type="ECO:0000256" key="5">
    <source>
        <dbReference type="ARBA" id="ARBA00013143"/>
    </source>
</evidence>
<feature type="domain" description="ACT" evidence="14">
    <location>
        <begin position="357"/>
        <end position="428"/>
    </location>
</feature>
<evidence type="ECO:0000256" key="6">
    <source>
        <dbReference type="ARBA" id="ARBA00021582"/>
    </source>
</evidence>
<dbReference type="Proteomes" id="UP001518989">
    <property type="component" value="Unassembled WGS sequence"/>
</dbReference>
<organism evidence="15 16">
    <name type="scientific">Roseomonas haemaphysalidis</name>
    <dbReference type="NCBI Taxonomy" id="2768162"/>
    <lineage>
        <taxon>Bacteria</taxon>
        <taxon>Pseudomonadati</taxon>
        <taxon>Pseudomonadota</taxon>
        <taxon>Alphaproteobacteria</taxon>
        <taxon>Acetobacterales</taxon>
        <taxon>Roseomonadaceae</taxon>
        <taxon>Roseomonas</taxon>
    </lineage>
</organism>
<dbReference type="Gene3D" id="3.40.50.720">
    <property type="entry name" value="NAD(P)-binding Rossmann-like Domain"/>
    <property type="match status" value="2"/>
</dbReference>
<dbReference type="PANTHER" id="PTHR43761:SF1">
    <property type="entry name" value="D-ISOMER SPECIFIC 2-HYDROXYACID DEHYDROGENASE CATALYTIC DOMAIN-CONTAINING PROTEIN-RELATED"/>
    <property type="match status" value="1"/>
</dbReference>
<evidence type="ECO:0000256" key="1">
    <source>
        <dbReference type="ARBA" id="ARBA00003800"/>
    </source>
</evidence>
<reference evidence="15 16" key="1">
    <citation type="submission" date="2020-09" db="EMBL/GenBank/DDBJ databases">
        <title>Roseomonas.</title>
        <authorList>
            <person name="Zhu W."/>
        </authorList>
    </citation>
    <scope>NUCLEOTIDE SEQUENCE [LARGE SCALE GENOMIC DNA]</scope>
    <source>
        <strain evidence="15 16">573</strain>
    </source>
</reference>
<evidence type="ECO:0000256" key="10">
    <source>
        <dbReference type="ARBA" id="ARBA00048126"/>
    </source>
</evidence>
<evidence type="ECO:0000256" key="9">
    <source>
        <dbReference type="ARBA" id="ARBA00030455"/>
    </source>
</evidence>
<name>A0ABS3KWP9_9PROT</name>
<evidence type="ECO:0000256" key="3">
    <source>
        <dbReference type="ARBA" id="ARBA00005854"/>
    </source>
</evidence>
<dbReference type="PROSITE" id="PS51671">
    <property type="entry name" value="ACT"/>
    <property type="match status" value="1"/>
</dbReference>
<dbReference type="InterPro" id="IPR050418">
    <property type="entry name" value="D-iso_2-hydroxyacid_DH_PdxB"/>
</dbReference>
<evidence type="ECO:0000313" key="15">
    <source>
        <dbReference type="EMBL" id="MBO1081347.1"/>
    </source>
</evidence>
<dbReference type="SUPFAM" id="SSF52283">
    <property type="entry name" value="Formate/glycerate dehydrogenase catalytic domain-like"/>
    <property type="match status" value="1"/>
</dbReference>
<dbReference type="PROSITE" id="PS00065">
    <property type="entry name" value="D_2_HYDROXYACID_DH_1"/>
    <property type="match status" value="1"/>
</dbReference>
<dbReference type="InterPro" id="IPR029753">
    <property type="entry name" value="D-isomer_DH_CS"/>
</dbReference>
<comment type="caution">
    <text evidence="15">The sequence shown here is derived from an EMBL/GenBank/DDBJ whole genome shotgun (WGS) entry which is preliminary data.</text>
</comment>
<dbReference type="Pfam" id="PF00389">
    <property type="entry name" value="2-Hacid_dh"/>
    <property type="match status" value="1"/>
</dbReference>
<dbReference type="SUPFAM" id="SSF51735">
    <property type="entry name" value="NAD(P)-binding Rossmann-fold domains"/>
    <property type="match status" value="1"/>
</dbReference>
<dbReference type="PROSITE" id="PS00671">
    <property type="entry name" value="D_2_HYDROXYACID_DH_3"/>
    <property type="match status" value="1"/>
</dbReference>
<keyword evidence="16" id="KW-1185">Reference proteome</keyword>
<evidence type="ECO:0000256" key="4">
    <source>
        <dbReference type="ARBA" id="ARBA00013001"/>
    </source>
</evidence>
<dbReference type="PANTHER" id="PTHR43761">
    <property type="entry name" value="D-ISOMER SPECIFIC 2-HYDROXYACID DEHYDROGENASE FAMILY PROTEIN (AFU_ORTHOLOGUE AFUA_1G13630)"/>
    <property type="match status" value="1"/>
</dbReference>
<comment type="similarity">
    <text evidence="3 12">Belongs to the D-isomer specific 2-hydroxyacid dehydrogenase family.</text>
</comment>
<evidence type="ECO:0000259" key="14">
    <source>
        <dbReference type="PROSITE" id="PS51671"/>
    </source>
</evidence>
<dbReference type="CDD" id="cd04901">
    <property type="entry name" value="ACT_3PGDH"/>
    <property type="match status" value="1"/>
</dbReference>
<accession>A0ABS3KWP9</accession>
<evidence type="ECO:0000256" key="12">
    <source>
        <dbReference type="RuleBase" id="RU003719"/>
    </source>
</evidence>
<dbReference type="InterPro" id="IPR006139">
    <property type="entry name" value="D-isomer_2_OHA_DH_cat_dom"/>
</dbReference>
<evidence type="ECO:0000256" key="13">
    <source>
        <dbReference type="SAM" id="MobiDB-lite"/>
    </source>
</evidence>
<feature type="region of interest" description="Disordered" evidence="13">
    <location>
        <begin position="1"/>
        <end position="20"/>
    </location>
</feature>
<dbReference type="NCBIfam" id="NF008759">
    <property type="entry name" value="PRK11790.1"/>
    <property type="match status" value="1"/>
</dbReference>
<comment type="catalytic activity">
    <reaction evidence="10">
        <text>(R)-2-hydroxyglutarate + NAD(+) = 2-oxoglutarate + NADH + H(+)</text>
        <dbReference type="Rhea" id="RHEA:49612"/>
        <dbReference type="ChEBI" id="CHEBI:15378"/>
        <dbReference type="ChEBI" id="CHEBI:15801"/>
        <dbReference type="ChEBI" id="CHEBI:16810"/>
        <dbReference type="ChEBI" id="CHEBI:57540"/>
        <dbReference type="ChEBI" id="CHEBI:57945"/>
        <dbReference type="EC" id="1.1.1.399"/>
    </reaction>
</comment>
<proteinExistence type="inferred from homology"/>
<comment type="catalytic activity">
    <reaction evidence="11">
        <text>(2R)-3-phosphoglycerate + NAD(+) = 3-phosphooxypyruvate + NADH + H(+)</text>
        <dbReference type="Rhea" id="RHEA:12641"/>
        <dbReference type="ChEBI" id="CHEBI:15378"/>
        <dbReference type="ChEBI" id="CHEBI:18110"/>
        <dbReference type="ChEBI" id="CHEBI:57540"/>
        <dbReference type="ChEBI" id="CHEBI:57945"/>
        <dbReference type="ChEBI" id="CHEBI:58272"/>
        <dbReference type="EC" id="1.1.1.95"/>
    </reaction>
</comment>
<dbReference type="Pfam" id="PF02826">
    <property type="entry name" value="2-Hacid_dh_C"/>
    <property type="match status" value="1"/>
</dbReference>
<dbReference type="RefSeq" id="WP_207419523.1">
    <property type="nucleotide sequence ID" value="NZ_CP061177.1"/>
</dbReference>
<dbReference type="InterPro" id="IPR036291">
    <property type="entry name" value="NAD(P)-bd_dom_sf"/>
</dbReference>
<dbReference type="EMBL" id="JACTNG010000014">
    <property type="protein sequence ID" value="MBO1081347.1"/>
    <property type="molecule type" value="Genomic_DNA"/>
</dbReference>
<comment type="function">
    <text evidence="1">Catalyzes the reversible oxidation of 3-phospho-D-glycerate to 3-phosphonooxypyruvate, the first step of the phosphorylated L-serine biosynthesis pathway. Also catalyzes the reversible oxidation of 2-hydroxyglutarate to 2-oxoglutarate.</text>
</comment>
<evidence type="ECO:0000256" key="8">
    <source>
        <dbReference type="ARBA" id="ARBA00023027"/>
    </source>
</evidence>
<dbReference type="InterPro" id="IPR006140">
    <property type="entry name" value="D-isomer_DH_NAD-bd"/>
</dbReference>
<dbReference type="Gene3D" id="3.30.70.260">
    <property type="match status" value="1"/>
</dbReference>
<dbReference type="InterPro" id="IPR002912">
    <property type="entry name" value="ACT_dom"/>
</dbReference>
<keyword evidence="7 12" id="KW-0560">Oxidoreductase</keyword>
<dbReference type="InterPro" id="IPR045865">
    <property type="entry name" value="ACT-like_dom_sf"/>
</dbReference>
<dbReference type="GO" id="GO:0004617">
    <property type="term" value="F:phosphoglycerate dehydrogenase activity"/>
    <property type="evidence" value="ECO:0007669"/>
    <property type="project" value="UniProtKB-EC"/>
</dbReference>
<dbReference type="SUPFAM" id="SSF55021">
    <property type="entry name" value="ACT-like"/>
    <property type="match status" value="1"/>
</dbReference>
<dbReference type="InterPro" id="IPR054480">
    <property type="entry name" value="AHAS_small-like_ACT"/>
</dbReference>
<evidence type="ECO:0000256" key="11">
    <source>
        <dbReference type="ARBA" id="ARBA00048731"/>
    </source>
</evidence>
<sequence>MSDLTAPPAPPNSPVPSNQRISLPKDRIRILLLEGVSDTAVSLLGAAGYSNIQRESRALEGEALHRALQGVHLLGIRSRTQLTAEALRAADRLIGVGCFCIGTNQVDLAAAKQLGIPVFNAPFSNTRSVAELVMGEIVMLMRRIPDRSNSAHAGGWDKSATHAREVRGKTLGIVGYGNIGSQISVLAEAFGMRVIYFDTIPKLGHGNAVAAASLHDLLAASDVVTLHVPETEQTANLIGASEIAAMRPGAILINNSRGRVVDLDALAAALKSGHLLGAAADVFPEEPKRNGDVFSSPLQGLPNVILTPHIGGSTEEAQERIGEETARKLSDYSDTGATLGAVNFPEVTLPATTRGTRFLHVHHNVPGVLAALNEAFSRFSLNISAQYLQTDPQIGYVVVDADSVQDPEGVLGALREVPGTIRARLIYERH</sequence>
<evidence type="ECO:0000256" key="2">
    <source>
        <dbReference type="ARBA" id="ARBA00005216"/>
    </source>
</evidence>